<dbReference type="InterPro" id="IPR023801">
    <property type="entry name" value="His_deacetylse_dom"/>
</dbReference>
<accession>A0ABC9Q452</accession>
<evidence type="ECO:0000256" key="4">
    <source>
        <dbReference type="ARBA" id="ARBA00022627"/>
    </source>
</evidence>
<dbReference type="AlphaFoldDB" id="A0ABC9Q452"/>
<keyword evidence="4" id="KW-0006">Acetoin catabolism</keyword>
<evidence type="ECO:0000313" key="7">
    <source>
        <dbReference type="EMBL" id="EIA15509.1"/>
    </source>
</evidence>
<evidence type="ECO:0000256" key="3">
    <source>
        <dbReference type="ARBA" id="ARBA00020218"/>
    </source>
</evidence>
<evidence type="ECO:0000313" key="8">
    <source>
        <dbReference type="Proteomes" id="UP000003093"/>
    </source>
</evidence>
<dbReference type="InterPro" id="IPR003085">
    <property type="entry name" value="AcuC"/>
</dbReference>
<dbReference type="InterPro" id="IPR037138">
    <property type="entry name" value="His_deacetylse_dom_sf"/>
</dbReference>
<organism evidence="7 8">
    <name type="scientific">Staphylococcus aureus subsp. aureus DR10</name>
    <dbReference type="NCBI Taxonomy" id="1155079"/>
    <lineage>
        <taxon>Bacteria</taxon>
        <taxon>Bacillati</taxon>
        <taxon>Bacillota</taxon>
        <taxon>Bacilli</taxon>
        <taxon>Bacillales</taxon>
        <taxon>Staphylococcaceae</taxon>
        <taxon>Staphylococcus</taxon>
    </lineage>
</organism>
<proteinExistence type="inferred from homology"/>
<dbReference type="SUPFAM" id="SSF52768">
    <property type="entry name" value="Arginase/deacetylase"/>
    <property type="match status" value="1"/>
</dbReference>
<evidence type="ECO:0000256" key="5">
    <source>
        <dbReference type="ARBA" id="ARBA00024669"/>
    </source>
</evidence>
<dbReference type="PANTHER" id="PTHR10625">
    <property type="entry name" value="HISTONE DEACETYLASE HDAC1-RELATED"/>
    <property type="match status" value="1"/>
</dbReference>
<sequence length="396" mass="45645">MEYRRDYMQQHLSKTAYVYSDKLLQYRFHDQHPFNQMRLKLTTELLLNTNLLSPEQIVQPRIATDDELMLIHKYDYVEAIKHASHGIISEDEAKKYGLNDEENGQFKHMHTHSATIVGGALTLADLIMSGKVLNGCHLGGGLHHAQPGRASGFCIYNDIAITAQYLAKEYNQRVLIIDTDAHHGDGTQWSFYADNHVTTYSIHETGKFLFPGSGHYTERGEDIGYGHTVNVPLEPYTEDASFLECFNLTVEPVVKSFKPDIILSVNGVDIHYRDPLTHLNCTLHSLYEIPYFVKYLADTYTNGKVIMFGGGGYNIWRVVPRAWSHVFLSLIDQPIQSGYLPLEWINKWKHYSSELLPKRWEDRLNDYTYVPRTKEISEKNKKLALHIASWYESTRQ</sequence>
<reference evidence="7 8" key="1">
    <citation type="journal article" date="2012" name="MBio">
        <title>Identification of a highly transmissible animal-independent Staphylococcus aureus ST398 clone with distinct genomic and cell adhesion properties.</title>
        <authorList>
            <person name="Uhlemann A.C."/>
            <person name="Porcella S.F."/>
            <person name="Trivedi S."/>
            <person name="Sullivan S.B."/>
            <person name="Hafer C."/>
            <person name="Kennedy A.D."/>
            <person name="Barbian K.D."/>
            <person name="McCarthy A.J."/>
            <person name="Street C."/>
            <person name="Hirschberg D.L."/>
            <person name="Lipkin W.I."/>
            <person name="Lindsay J.A."/>
            <person name="DeLeo F.R."/>
            <person name="Lowy F.D."/>
        </authorList>
    </citation>
    <scope>NUCLEOTIDE SEQUENCE [LARGE SCALE GENOMIC DNA]</scope>
    <source>
        <strain evidence="7 8">DR10</strain>
    </source>
</reference>
<dbReference type="Gene3D" id="3.40.800.20">
    <property type="entry name" value="Histone deacetylase domain"/>
    <property type="match status" value="1"/>
</dbReference>
<feature type="domain" description="Histone deacetylase" evidence="6">
    <location>
        <begin position="32"/>
        <end position="328"/>
    </location>
</feature>
<dbReference type="InterPro" id="IPR023696">
    <property type="entry name" value="Ureohydrolase_dom_sf"/>
</dbReference>
<dbReference type="PANTHER" id="PTHR10625:SF10">
    <property type="entry name" value="HISTONE DEACETYLASE HDAC1"/>
    <property type="match status" value="1"/>
</dbReference>
<dbReference type="CDD" id="cd09994">
    <property type="entry name" value="HDAC_AcuC_like"/>
    <property type="match status" value="1"/>
</dbReference>
<evidence type="ECO:0000256" key="1">
    <source>
        <dbReference type="ARBA" id="ARBA00005101"/>
    </source>
</evidence>
<name>A0ABC9Q452_STAA5</name>
<dbReference type="InterPro" id="IPR000286">
    <property type="entry name" value="HDACs"/>
</dbReference>
<dbReference type="PRINTS" id="PR01270">
    <property type="entry name" value="HDASUPER"/>
</dbReference>
<dbReference type="GO" id="GO:0045150">
    <property type="term" value="P:acetoin catabolic process"/>
    <property type="evidence" value="ECO:0007669"/>
    <property type="project" value="UniProtKB-KW"/>
</dbReference>
<gene>
    <name evidence="7" type="ORF">ST398NM02_1787</name>
</gene>
<evidence type="ECO:0000259" key="6">
    <source>
        <dbReference type="Pfam" id="PF00850"/>
    </source>
</evidence>
<dbReference type="Pfam" id="PF00850">
    <property type="entry name" value="Hist_deacetyl"/>
    <property type="match status" value="1"/>
</dbReference>
<comment type="caution">
    <text evidence="7">The sequence shown here is derived from an EMBL/GenBank/DDBJ whole genome shotgun (WGS) entry which is preliminary data.</text>
</comment>
<comment type="pathway">
    <text evidence="1">Ketone degradation; acetoin degradation.</text>
</comment>
<evidence type="ECO:0000256" key="2">
    <source>
        <dbReference type="ARBA" id="ARBA00005947"/>
    </source>
</evidence>
<comment type="function">
    <text evidence="5">Role in growth on acetoin or butanediol. Involved in the breakdown of these compounds used as a carbon source.</text>
</comment>
<comment type="similarity">
    <text evidence="2">Belongs to the histone deacetylase family.</text>
</comment>
<protein>
    <recommendedName>
        <fullName evidence="3">Acetoin utilization protein AcuC</fullName>
    </recommendedName>
</protein>
<dbReference type="Proteomes" id="UP000003093">
    <property type="component" value="Unassembled WGS sequence"/>
</dbReference>
<dbReference type="PRINTS" id="PR01272">
    <property type="entry name" value="ACUCPROTEIN"/>
</dbReference>
<dbReference type="EMBL" id="AIDT01000001">
    <property type="protein sequence ID" value="EIA15509.1"/>
    <property type="molecule type" value="Genomic_DNA"/>
</dbReference>